<sequence length="132" mass="13996">MAAASIGPDPGPAYIRAELTSGGSTAKSTFSSDRSHGREGIDGSGARRMGVASRTANKSQSFGQCRYREERRPNETVPTAEGSASHRRKRSHLNKQDEILATGYLHMTQGLTKGLAPGPRNHVQPPSGAAQP</sequence>
<feature type="region of interest" description="Disordered" evidence="1">
    <location>
        <begin position="1"/>
        <end position="96"/>
    </location>
</feature>
<reference evidence="2 3" key="1">
    <citation type="submission" date="2019-09" db="EMBL/GenBank/DDBJ databases">
        <title>Complete genome sequence of Mycobacterium avium subsp. hominissuis strain JP-H-1.</title>
        <authorList>
            <person name="Kinoshita Y."/>
            <person name="Niwa H."/>
            <person name="Uchida-Fujii E."/>
            <person name="Nukada T."/>
        </authorList>
    </citation>
    <scope>NUCLEOTIDE SEQUENCE [LARGE SCALE GENOMIC DNA]</scope>
    <source>
        <strain evidence="2 3">JP-H-1</strain>
    </source>
</reference>
<organism evidence="2 3">
    <name type="scientific">Mycobacterium avium subsp. hominissuis</name>
    <dbReference type="NCBI Taxonomy" id="439334"/>
    <lineage>
        <taxon>Bacteria</taxon>
        <taxon>Bacillati</taxon>
        <taxon>Actinomycetota</taxon>
        <taxon>Actinomycetes</taxon>
        <taxon>Mycobacteriales</taxon>
        <taxon>Mycobacteriaceae</taxon>
        <taxon>Mycobacterium</taxon>
        <taxon>Mycobacterium avium complex (MAC)</taxon>
    </lineage>
</organism>
<dbReference type="Proteomes" id="UP000327362">
    <property type="component" value="Chromosome"/>
</dbReference>
<evidence type="ECO:0000313" key="2">
    <source>
        <dbReference type="EMBL" id="BBN48536.1"/>
    </source>
</evidence>
<feature type="compositionally biased region" description="Polar residues" evidence="1">
    <location>
        <begin position="21"/>
        <end position="32"/>
    </location>
</feature>
<protein>
    <submittedName>
        <fullName evidence="2">Uncharacterized protein</fullName>
    </submittedName>
</protein>
<dbReference type="AlphaFoldDB" id="A0AAI8SP57"/>
<name>A0AAI8SP57_MYCAV</name>
<feature type="region of interest" description="Disordered" evidence="1">
    <location>
        <begin position="110"/>
        <end position="132"/>
    </location>
</feature>
<accession>A0AAI8SP57</accession>
<feature type="compositionally biased region" description="Polar residues" evidence="1">
    <location>
        <begin position="54"/>
        <end position="63"/>
    </location>
</feature>
<dbReference type="EMBL" id="AP020326">
    <property type="protein sequence ID" value="BBN48536.1"/>
    <property type="molecule type" value="Genomic_DNA"/>
</dbReference>
<evidence type="ECO:0000313" key="3">
    <source>
        <dbReference type="Proteomes" id="UP000327362"/>
    </source>
</evidence>
<proteinExistence type="predicted"/>
<gene>
    <name evidence="2" type="ORF">JPH1_30110</name>
</gene>
<evidence type="ECO:0000256" key="1">
    <source>
        <dbReference type="SAM" id="MobiDB-lite"/>
    </source>
</evidence>